<evidence type="ECO:0000256" key="9">
    <source>
        <dbReference type="SAM" id="SignalP"/>
    </source>
</evidence>
<evidence type="ECO:0000256" key="6">
    <source>
        <dbReference type="PIRSR" id="PIRSR615500-1"/>
    </source>
</evidence>
<comment type="similarity">
    <text evidence="1 7">Belongs to the peptidase S8 family.</text>
</comment>
<organism evidence="12 13">
    <name type="scientific">Tilletia walkeri</name>
    <dbReference type="NCBI Taxonomy" id="117179"/>
    <lineage>
        <taxon>Eukaryota</taxon>
        <taxon>Fungi</taxon>
        <taxon>Dikarya</taxon>
        <taxon>Basidiomycota</taxon>
        <taxon>Ustilaginomycotina</taxon>
        <taxon>Exobasidiomycetes</taxon>
        <taxon>Tilletiales</taxon>
        <taxon>Tilletiaceae</taxon>
        <taxon>Tilletia</taxon>
    </lineage>
</organism>
<reference evidence="12" key="2">
    <citation type="journal article" date="2019" name="IMA Fungus">
        <title>Genome sequencing and comparison of five Tilletia species to identify candidate genes for the detection of regulated species infecting wheat.</title>
        <authorList>
            <person name="Nguyen H.D.T."/>
            <person name="Sultana T."/>
            <person name="Kesanakurti P."/>
            <person name="Hambleton S."/>
        </authorList>
    </citation>
    <scope>NUCLEOTIDE SEQUENCE</scope>
    <source>
        <strain evidence="12">DAOMC 236422</strain>
    </source>
</reference>
<feature type="compositionally biased region" description="Low complexity" evidence="8">
    <location>
        <begin position="156"/>
        <end position="169"/>
    </location>
</feature>
<dbReference type="PROSITE" id="PS51892">
    <property type="entry name" value="SUBTILASE"/>
    <property type="match status" value="1"/>
</dbReference>
<evidence type="ECO:0000256" key="5">
    <source>
        <dbReference type="ARBA" id="ARBA00022825"/>
    </source>
</evidence>
<dbReference type="EMBL" id="LWDG02000005">
    <property type="protein sequence ID" value="KAE8272028.1"/>
    <property type="molecule type" value="Genomic_DNA"/>
</dbReference>
<dbReference type="GO" id="GO:0004252">
    <property type="term" value="F:serine-type endopeptidase activity"/>
    <property type="evidence" value="ECO:0007669"/>
    <property type="project" value="UniProtKB-UniRule"/>
</dbReference>
<dbReference type="Pfam" id="PF00082">
    <property type="entry name" value="Peptidase_S8"/>
    <property type="match status" value="1"/>
</dbReference>
<comment type="caution">
    <text evidence="12">The sequence shown here is derived from an EMBL/GenBank/DDBJ whole genome shotgun (WGS) entry which is preliminary data.</text>
</comment>
<dbReference type="PRINTS" id="PR00723">
    <property type="entry name" value="SUBTILISIN"/>
</dbReference>
<keyword evidence="3 9" id="KW-0732">Signal</keyword>
<keyword evidence="2 7" id="KW-0645">Protease</keyword>
<sequence>MRTLFIYILNALSFLVLLSTCLQIAHASQPHALANARDPGDAVDGMFIVEFHNTHNESASHERGLLTSALGDILHLDFAKFLSDLAKPINFTTLFEFANADLFLGISLKLDDPNDVETLKSYKGTKAVHPVRRIKLPQDGHAVPVKTTSRPRATKPNTSGPTSPTSPIIPVNPAAINSHVFEPHAMMGITELHEEGYYGAGQVLGVIDTGVDYTHQGLNGGKPSGTKCFGEGCPIIGGFAFIDDDGNRVSSPDPFCDCAGEGGHGTHVAGVIIGNDTARNYLGVAPKAKLKVYRVFGCSDSTDTDVLMAAMQKAYTDKVDIISMSIAGLSGWPEDIVSRLASRIIDLGVPVIAANGNEGQSGLFYSSHPASAYGATGVGSVQNKVLTGYSATVVGQKQSLAYVTANPFIVNSTATKLQVFDAASATGQGGSACSQYDDDVPDLSNMLVLIERSFDCGPKDQIKRAADRGAKNVFFYMPEGEGLRTIDTFNYPLPQVAVIDRTDALSLVQAAKSGKVLVDFKDSAPTNVADDIGGGFMSYFSAYGPSWEGEMASGFTAVGGNVLSTWPVKQGSYAIASGTSTATPMVAGAYALYQGARAKKVSPAAIRASFASTSVPVPFSSKVSALDTVARQGAGTINVYSAFHSITTISPDRLNLNDSQYLNMNQAVTITNSGNQSQSFSMIHLPAATVHALAENGKGYYNPGPVAPSSGEQAAVSFSPLTFTLAPQQVQVVKLSFTVPSDNQKVLPVYSGFVKAVSDKAFGNVSVPYLGVAGRMSDIPILNITTSYDNYLLPGLIDPSFGFQINDDKQVFTLEDQNHQPALLFSQIAGTLAWSVDLISANSTFNGTIPLSRRGLHARSPFSHDTHRFRQVSVSRRQSINPSHGPQVLGRVRGGETLARDSLGSYSTILVNRTYTDEQGVQKAVPDGQYRVLLRVLKLRGDPSDEGSYESYVSHAFTVQRNTPH</sequence>
<feature type="domain" description="C5a peptidase/Subtilisin-like protease SBT2-like Fn3-like" evidence="11">
    <location>
        <begin position="664"/>
        <end position="770"/>
    </location>
</feature>
<dbReference type="InterPro" id="IPR023828">
    <property type="entry name" value="Peptidase_S8_Ser-AS"/>
</dbReference>
<evidence type="ECO:0000259" key="11">
    <source>
        <dbReference type="Pfam" id="PF06280"/>
    </source>
</evidence>
<proteinExistence type="inferred from homology"/>
<dbReference type="GO" id="GO:0016020">
    <property type="term" value="C:membrane"/>
    <property type="evidence" value="ECO:0007669"/>
    <property type="project" value="InterPro"/>
</dbReference>
<feature type="active site" description="Charge relay system" evidence="6 7">
    <location>
        <position position="208"/>
    </location>
</feature>
<dbReference type="InterPro" id="IPR010435">
    <property type="entry name" value="C5a/SBT2-like_Fn3"/>
</dbReference>
<dbReference type="InterPro" id="IPR050131">
    <property type="entry name" value="Peptidase_S8_subtilisin-like"/>
</dbReference>
<evidence type="ECO:0000256" key="4">
    <source>
        <dbReference type="ARBA" id="ARBA00022801"/>
    </source>
</evidence>
<evidence type="ECO:0000313" key="13">
    <source>
        <dbReference type="Proteomes" id="UP000078113"/>
    </source>
</evidence>
<feature type="region of interest" description="Disordered" evidence="8">
    <location>
        <begin position="138"/>
        <end position="169"/>
    </location>
</feature>
<feature type="chain" id="PRO_5036460547" description="Minor extracellular protease vpr" evidence="9">
    <location>
        <begin position="28"/>
        <end position="965"/>
    </location>
</feature>
<evidence type="ECO:0000259" key="10">
    <source>
        <dbReference type="Pfam" id="PF00082"/>
    </source>
</evidence>
<feature type="active site" description="Charge relay system" evidence="6 7">
    <location>
        <position position="580"/>
    </location>
</feature>
<name>A0A8X7T962_9BASI</name>
<keyword evidence="13" id="KW-1185">Reference proteome</keyword>
<gene>
    <name evidence="12" type="ORF">A4X09_0g302</name>
</gene>
<dbReference type="Pfam" id="PF06280">
    <property type="entry name" value="fn3_5"/>
    <property type="match status" value="1"/>
</dbReference>
<dbReference type="Gene3D" id="3.50.30.30">
    <property type="match status" value="1"/>
</dbReference>
<evidence type="ECO:0000313" key="12">
    <source>
        <dbReference type="EMBL" id="KAE8272028.1"/>
    </source>
</evidence>
<accession>A0A8X7T962</accession>
<dbReference type="InterPro" id="IPR036852">
    <property type="entry name" value="Peptidase_S8/S53_dom_sf"/>
</dbReference>
<dbReference type="PROSITE" id="PS00138">
    <property type="entry name" value="SUBTILASE_SER"/>
    <property type="match status" value="1"/>
</dbReference>
<dbReference type="GO" id="GO:0006508">
    <property type="term" value="P:proteolysis"/>
    <property type="evidence" value="ECO:0007669"/>
    <property type="project" value="UniProtKB-KW"/>
</dbReference>
<evidence type="ECO:0008006" key="14">
    <source>
        <dbReference type="Google" id="ProtNLM"/>
    </source>
</evidence>
<feature type="active site" description="Charge relay system" evidence="6 7">
    <location>
        <position position="264"/>
    </location>
</feature>
<dbReference type="SUPFAM" id="SSF52743">
    <property type="entry name" value="Subtilisin-like"/>
    <property type="match status" value="1"/>
</dbReference>
<feature type="signal peptide" evidence="9">
    <location>
        <begin position="1"/>
        <end position="27"/>
    </location>
</feature>
<dbReference type="InterPro" id="IPR015500">
    <property type="entry name" value="Peptidase_S8_subtilisin-rel"/>
</dbReference>
<protein>
    <recommendedName>
        <fullName evidence="14">Minor extracellular protease vpr</fullName>
    </recommendedName>
</protein>
<dbReference type="GO" id="GO:0005615">
    <property type="term" value="C:extracellular space"/>
    <property type="evidence" value="ECO:0007669"/>
    <property type="project" value="TreeGrafter"/>
</dbReference>
<reference evidence="12" key="1">
    <citation type="submission" date="2016-04" db="EMBL/GenBank/DDBJ databases">
        <authorList>
            <person name="Nguyen H.D."/>
            <person name="Samba Siva P."/>
            <person name="Cullis J."/>
            <person name="Levesque C.A."/>
            <person name="Hambleton S."/>
        </authorList>
    </citation>
    <scope>NUCLEOTIDE SEQUENCE</scope>
    <source>
        <strain evidence="12">DAOMC 236422</strain>
    </source>
</reference>
<dbReference type="InterPro" id="IPR000209">
    <property type="entry name" value="Peptidase_S8/S53_dom"/>
</dbReference>
<keyword evidence="4 7" id="KW-0378">Hydrolase</keyword>
<evidence type="ECO:0000256" key="3">
    <source>
        <dbReference type="ARBA" id="ARBA00022729"/>
    </source>
</evidence>
<keyword evidence="5 7" id="KW-0720">Serine protease</keyword>
<evidence type="ECO:0000256" key="8">
    <source>
        <dbReference type="SAM" id="MobiDB-lite"/>
    </source>
</evidence>
<dbReference type="InterPro" id="IPR034187">
    <property type="entry name" value="Peptidases_S8_5"/>
</dbReference>
<evidence type="ECO:0000256" key="1">
    <source>
        <dbReference type="ARBA" id="ARBA00011073"/>
    </source>
</evidence>
<dbReference type="CDD" id="cd07489">
    <property type="entry name" value="Peptidases_S8_5"/>
    <property type="match status" value="1"/>
</dbReference>
<dbReference type="Gene3D" id="3.40.50.200">
    <property type="entry name" value="Peptidase S8/S53 domain"/>
    <property type="match status" value="1"/>
</dbReference>
<dbReference type="PANTHER" id="PTHR43806:SF66">
    <property type="entry name" value="SERIN ENDOPEPTIDASE"/>
    <property type="match status" value="1"/>
</dbReference>
<dbReference type="Proteomes" id="UP000078113">
    <property type="component" value="Unassembled WGS sequence"/>
</dbReference>
<dbReference type="PANTHER" id="PTHR43806">
    <property type="entry name" value="PEPTIDASE S8"/>
    <property type="match status" value="1"/>
</dbReference>
<dbReference type="AlphaFoldDB" id="A0A8X7T962"/>
<evidence type="ECO:0000256" key="7">
    <source>
        <dbReference type="PROSITE-ProRule" id="PRU01240"/>
    </source>
</evidence>
<feature type="domain" description="Peptidase S8/S53" evidence="10">
    <location>
        <begin position="199"/>
        <end position="614"/>
    </location>
</feature>
<evidence type="ECO:0000256" key="2">
    <source>
        <dbReference type="ARBA" id="ARBA00022670"/>
    </source>
</evidence>